<organism evidence="3 4">
    <name type="scientific">Sulfitobacter litoralis</name>
    <dbReference type="NCBI Taxonomy" id="335975"/>
    <lineage>
        <taxon>Bacteria</taxon>
        <taxon>Pseudomonadati</taxon>
        <taxon>Pseudomonadota</taxon>
        <taxon>Alphaproteobacteria</taxon>
        <taxon>Rhodobacterales</taxon>
        <taxon>Roseobacteraceae</taxon>
        <taxon>Sulfitobacter</taxon>
    </lineage>
</organism>
<evidence type="ECO:0000256" key="2">
    <source>
        <dbReference type="SAM" id="SignalP"/>
    </source>
</evidence>
<sequence length="93" mass="9917">MKPINKLTIAAAVATLLATGVAAQDNTDSSGQMIDGESGMTGNMMNGDMSSMEGMMPMMKMMQEMGPMMKACTEMMEKMNDSMDETTPSTDKG</sequence>
<dbReference type="Proteomes" id="UP000198646">
    <property type="component" value="Unassembled WGS sequence"/>
</dbReference>
<proteinExistence type="predicted"/>
<dbReference type="EMBL" id="FNJD01000040">
    <property type="protein sequence ID" value="SDP77129.1"/>
    <property type="molecule type" value="Genomic_DNA"/>
</dbReference>
<evidence type="ECO:0008006" key="5">
    <source>
        <dbReference type="Google" id="ProtNLM"/>
    </source>
</evidence>
<feature type="region of interest" description="Disordered" evidence="1">
    <location>
        <begin position="23"/>
        <end position="42"/>
    </location>
</feature>
<keyword evidence="2" id="KW-0732">Signal</keyword>
<keyword evidence="4" id="KW-1185">Reference proteome</keyword>
<reference evidence="3 4" key="1">
    <citation type="submission" date="2016-10" db="EMBL/GenBank/DDBJ databases">
        <authorList>
            <person name="Varghese N."/>
            <person name="Submissions S."/>
        </authorList>
    </citation>
    <scope>NUCLEOTIDE SEQUENCE [LARGE SCALE GENOMIC DNA]</scope>
    <source>
        <strain evidence="3 4">DSM 17584</strain>
    </source>
</reference>
<comment type="caution">
    <text evidence="3">The sequence shown here is derived from an EMBL/GenBank/DDBJ whole genome shotgun (WGS) entry which is preliminary data.</text>
</comment>
<accession>A0ABY0SZ95</accession>
<gene>
    <name evidence="3" type="ORF">SAMN04488512_14010</name>
</gene>
<protein>
    <recommendedName>
        <fullName evidence="5">Pentapeptide MXKDX repeat protein</fullName>
    </recommendedName>
</protein>
<feature type="chain" id="PRO_5047271424" description="Pentapeptide MXKDX repeat protein" evidence="2">
    <location>
        <begin position="24"/>
        <end position="93"/>
    </location>
</feature>
<evidence type="ECO:0000256" key="1">
    <source>
        <dbReference type="SAM" id="MobiDB-lite"/>
    </source>
</evidence>
<evidence type="ECO:0000313" key="3">
    <source>
        <dbReference type="EMBL" id="SDP77129.1"/>
    </source>
</evidence>
<feature type="signal peptide" evidence="2">
    <location>
        <begin position="1"/>
        <end position="23"/>
    </location>
</feature>
<evidence type="ECO:0000313" key="4">
    <source>
        <dbReference type="Proteomes" id="UP000198646"/>
    </source>
</evidence>
<dbReference type="RefSeq" id="WP_093734493.1">
    <property type="nucleotide sequence ID" value="NZ_FNJD01000040.1"/>
</dbReference>
<name>A0ABY0SZ95_9RHOB</name>